<dbReference type="InterPro" id="IPR011249">
    <property type="entry name" value="Metalloenz_LuxS/M16"/>
</dbReference>
<dbReference type="InterPro" id="IPR054734">
    <property type="entry name" value="PqqF-like_C_4"/>
</dbReference>
<evidence type="ECO:0000259" key="10">
    <source>
        <dbReference type="Pfam" id="PF16187"/>
    </source>
</evidence>
<feature type="region of interest" description="Disordered" evidence="7">
    <location>
        <begin position="54"/>
        <end position="101"/>
    </location>
</feature>
<proteinExistence type="inferred from homology"/>
<dbReference type="GO" id="GO:0006508">
    <property type="term" value="P:proteolysis"/>
    <property type="evidence" value="ECO:0007669"/>
    <property type="project" value="UniProtKB-KW"/>
</dbReference>
<evidence type="ECO:0000259" key="9">
    <source>
        <dbReference type="Pfam" id="PF05193"/>
    </source>
</evidence>
<feature type="region of interest" description="Disordered" evidence="7">
    <location>
        <begin position="1"/>
        <end position="20"/>
    </location>
</feature>
<feature type="compositionally biased region" description="Low complexity" evidence="7">
    <location>
        <begin position="1244"/>
        <end position="1255"/>
    </location>
</feature>
<dbReference type="InterPro" id="IPR011765">
    <property type="entry name" value="Pept_M16_N"/>
</dbReference>
<dbReference type="Pfam" id="PF00675">
    <property type="entry name" value="Peptidase_M16"/>
    <property type="match status" value="1"/>
</dbReference>
<dbReference type="PROSITE" id="PS00143">
    <property type="entry name" value="INSULINASE"/>
    <property type="match status" value="1"/>
</dbReference>
<dbReference type="Gene3D" id="3.30.830.10">
    <property type="entry name" value="Metalloenzyme, LuxS/M16 peptidase-like"/>
    <property type="match status" value="4"/>
</dbReference>
<dbReference type="GO" id="GO:0005737">
    <property type="term" value="C:cytoplasm"/>
    <property type="evidence" value="ECO:0007669"/>
    <property type="project" value="UniProtKB-ARBA"/>
</dbReference>
<keyword evidence="5" id="KW-0862">Zinc</keyword>
<feature type="domain" description="Peptidase M16 N-terminal" evidence="8">
    <location>
        <begin position="103"/>
        <end position="224"/>
    </location>
</feature>
<gene>
    <name evidence="12" type="ORF">CDEB00056_LOCUS11764</name>
</gene>
<evidence type="ECO:0000256" key="5">
    <source>
        <dbReference type="ARBA" id="ARBA00022833"/>
    </source>
</evidence>
<evidence type="ECO:0000256" key="6">
    <source>
        <dbReference type="ARBA" id="ARBA00023049"/>
    </source>
</evidence>
<dbReference type="EMBL" id="HBIO01015239">
    <property type="protein sequence ID" value="CAE0466912.1"/>
    <property type="molecule type" value="Transcribed_RNA"/>
</dbReference>
<reference evidence="12" key="1">
    <citation type="submission" date="2021-01" db="EMBL/GenBank/DDBJ databases">
        <authorList>
            <person name="Corre E."/>
            <person name="Pelletier E."/>
            <person name="Niang G."/>
            <person name="Scheremetjew M."/>
            <person name="Finn R."/>
            <person name="Kale V."/>
            <person name="Holt S."/>
            <person name="Cochrane G."/>
            <person name="Meng A."/>
            <person name="Brown T."/>
            <person name="Cohen L."/>
        </authorList>
    </citation>
    <scope>NUCLEOTIDE SEQUENCE</scope>
    <source>
        <strain evidence="12">MM31A-1</strain>
    </source>
</reference>
<dbReference type="InterPro" id="IPR007863">
    <property type="entry name" value="Peptidase_M16_C"/>
</dbReference>
<sequence>MEMNGNSNVLLGPDLNPSRSPLDKKLYRQILLENGLRVVLISDTEAMLHQELYEYDDDDSDDSDGGDGGTGNDTDKKESEPKEEEEDSDSDDSEEEDDDAGLRKAAAALVVGAGSFHDPACANGMAHFLEHMLFMGTSKYPLENQYDAFLSKNSGSDNAYTELEYTLYHMEVCQEAFWKGLDMLAQFFVSPLLLEDCVDRELNAIESEFQLSKNSDECRLQQLLCHDCKLQHVNNKGKGEENGKDKDNHNRHHPFANFSWGNRQSLVDLPKENNIDMMKELRKFYNAHYYAQNMSLVVIGAYSLDKLQAKVVESFSAVPSLPSLPRMDNDEQQTGSTDTNANTNTDAFYASMNVQPFRSNPCTWESKIDPQQTPIVKCGMPFQPTSLNRIIRSIPVKDKHSLSITFQIPPQYQHWESKPCDYISHLLGHEAEGSLLSSLKETSWVNTCCAGVGDGGYENASGHALFCMTFMLTKEGVDHWEEILDRMYMYLGMMRHYIHNGDGLPTWIHEELKSIQEMSHKFEDDATPVDLAESIAECMVPFACLPPERLLDGDALLFKFNGDVIRELVDDYLIPANARVDLTSSTFGRASDFDEHVSNMNVDHGNSNDENENENHSMNSKSGDAIDFTLETAGEPYTEPIFGMKYWSHPISEALTNQWMESREPKLPPTSSKITLPPVNPFVPRRFDLKELPKEDSHHPLLFCSLKICVSIGKRKSWFPCTVNKYDSIQNRILLGMEDGEEVWHKVDMKLAEYHKVKQLALNYEGTLDGKKVKFKVISIPKDGEGAVMKYGDESDWHIEDGVHFPHIPPPLPESRLPKLLCNTQLLKLWHLQDRKFKRPIGELRLRIICANANKSPYHRACAELLCLLLHDATIETCYLASVCELENEIYANDVGFTLRVHGFDDRILDLTSEMLKTFFSFCGNTDVGDDNDKYQLPSAVKKHRFDACLEILRRRYGNAGLTASSFCSDIRLRCLRPTIWSASAKAHAIEDIDDKKFMETVADIMSKISIEGLHHGNVDKKDVEMAKEVILDAASGFQGLARKLHPKQQVSVVPQRENEHLIAPTLDPNEANTAVEVYFQCGKDDVRERVIVDLLMEIMYEPMFNQLRTKEQFGYQVSCGSRWTYGVIGMCFKVVTNCKSADEVTARIDKFIAEYRSELVSMKPETFMEHVVGLAKDKLQRFNSLEEEAGSLWAEIVEGRYDFEVHRNEAEVLRQLSKENLIETFDKYLLPPAPSTTPPPPSSDTNPSTSTGANGKKKRKKKKAAGNFPRKLTVKVIGTAEGEASKGRPDVAINVDDEKEDVAVADVVDGKVMEFLKTTKNQTWGKIY</sequence>
<evidence type="ECO:0000256" key="1">
    <source>
        <dbReference type="ARBA" id="ARBA00007261"/>
    </source>
</evidence>
<dbReference type="InterPro" id="IPR050626">
    <property type="entry name" value="Peptidase_M16"/>
</dbReference>
<dbReference type="InterPro" id="IPR032632">
    <property type="entry name" value="Peptidase_M16_M"/>
</dbReference>
<feature type="compositionally biased region" description="Acidic residues" evidence="7">
    <location>
        <begin position="81"/>
        <end position="99"/>
    </location>
</feature>
<keyword evidence="2" id="KW-0645">Protease</keyword>
<name>A0A7S3Q6C0_9STRA</name>
<feature type="compositionally biased region" description="Acidic residues" evidence="7">
    <location>
        <begin position="54"/>
        <end position="65"/>
    </location>
</feature>
<feature type="domain" description="Peptidase M16 C-terminal" evidence="9">
    <location>
        <begin position="279"/>
        <end position="495"/>
    </location>
</feature>
<keyword evidence="3" id="KW-0479">Metal-binding</keyword>
<dbReference type="Pfam" id="PF22456">
    <property type="entry name" value="PqqF-like_C_4"/>
    <property type="match status" value="1"/>
</dbReference>
<accession>A0A7S3Q6C0</accession>
<dbReference type="PANTHER" id="PTHR43690">
    <property type="entry name" value="NARDILYSIN"/>
    <property type="match status" value="1"/>
</dbReference>
<comment type="similarity">
    <text evidence="1">Belongs to the peptidase M16 family.</text>
</comment>
<protein>
    <recommendedName>
        <fullName evidence="13">Insulysin</fullName>
    </recommendedName>
</protein>
<evidence type="ECO:0000256" key="7">
    <source>
        <dbReference type="SAM" id="MobiDB-lite"/>
    </source>
</evidence>
<feature type="domain" description="Coenzyme PQQ synthesis protein F-like C-terminal lobe" evidence="11">
    <location>
        <begin position="1095"/>
        <end position="1194"/>
    </location>
</feature>
<evidence type="ECO:0000259" key="8">
    <source>
        <dbReference type="Pfam" id="PF00675"/>
    </source>
</evidence>
<feature type="compositionally biased region" description="Basic residues" evidence="7">
    <location>
        <begin position="1256"/>
        <end position="1265"/>
    </location>
</feature>
<evidence type="ECO:0000256" key="2">
    <source>
        <dbReference type="ARBA" id="ARBA00022670"/>
    </source>
</evidence>
<dbReference type="InterPro" id="IPR001431">
    <property type="entry name" value="Pept_M16_Zn_BS"/>
</dbReference>
<dbReference type="SUPFAM" id="SSF63411">
    <property type="entry name" value="LuxS/MPP-like metallohydrolase"/>
    <property type="match status" value="4"/>
</dbReference>
<evidence type="ECO:0000256" key="4">
    <source>
        <dbReference type="ARBA" id="ARBA00022801"/>
    </source>
</evidence>
<evidence type="ECO:0000259" key="11">
    <source>
        <dbReference type="Pfam" id="PF22456"/>
    </source>
</evidence>
<keyword evidence="4" id="KW-0378">Hydrolase</keyword>
<dbReference type="FunFam" id="3.30.830.10:FF:000005">
    <property type="entry name" value="nardilysin isoform X1"/>
    <property type="match status" value="1"/>
</dbReference>
<keyword evidence="6" id="KW-0482">Metalloprotease</keyword>
<dbReference type="PANTHER" id="PTHR43690:SF18">
    <property type="entry name" value="INSULIN-DEGRADING ENZYME-RELATED"/>
    <property type="match status" value="1"/>
</dbReference>
<feature type="region of interest" description="Disordered" evidence="7">
    <location>
        <begin position="599"/>
        <end position="620"/>
    </location>
</feature>
<feature type="region of interest" description="Disordered" evidence="7">
    <location>
        <begin position="1230"/>
        <end position="1266"/>
    </location>
</feature>
<dbReference type="Pfam" id="PF05193">
    <property type="entry name" value="Peptidase_M16_C"/>
    <property type="match status" value="1"/>
</dbReference>
<organism evidence="12">
    <name type="scientific">Chaetoceros debilis</name>
    <dbReference type="NCBI Taxonomy" id="122233"/>
    <lineage>
        <taxon>Eukaryota</taxon>
        <taxon>Sar</taxon>
        <taxon>Stramenopiles</taxon>
        <taxon>Ochrophyta</taxon>
        <taxon>Bacillariophyta</taxon>
        <taxon>Coscinodiscophyceae</taxon>
        <taxon>Chaetocerotophycidae</taxon>
        <taxon>Chaetocerotales</taxon>
        <taxon>Chaetocerotaceae</taxon>
        <taxon>Chaetoceros</taxon>
    </lineage>
</organism>
<dbReference type="GO" id="GO:0004222">
    <property type="term" value="F:metalloendopeptidase activity"/>
    <property type="evidence" value="ECO:0007669"/>
    <property type="project" value="InterPro"/>
</dbReference>
<evidence type="ECO:0008006" key="13">
    <source>
        <dbReference type="Google" id="ProtNLM"/>
    </source>
</evidence>
<dbReference type="GO" id="GO:0046872">
    <property type="term" value="F:metal ion binding"/>
    <property type="evidence" value="ECO:0007669"/>
    <property type="project" value="UniProtKB-KW"/>
</dbReference>
<evidence type="ECO:0000256" key="3">
    <source>
        <dbReference type="ARBA" id="ARBA00022723"/>
    </source>
</evidence>
<dbReference type="Pfam" id="PF16187">
    <property type="entry name" value="Peptidase_M16_M"/>
    <property type="match status" value="1"/>
</dbReference>
<feature type="domain" description="Peptidase M16 middle/third" evidence="10">
    <location>
        <begin position="814"/>
        <end position="988"/>
    </location>
</feature>
<evidence type="ECO:0000313" key="12">
    <source>
        <dbReference type="EMBL" id="CAE0466912.1"/>
    </source>
</evidence>
<feature type="compositionally biased region" description="Pro residues" evidence="7">
    <location>
        <begin position="1232"/>
        <end position="1243"/>
    </location>
</feature>
<feature type="region of interest" description="Disordered" evidence="7">
    <location>
        <begin position="321"/>
        <end position="342"/>
    </location>
</feature>